<evidence type="ECO:0000259" key="3">
    <source>
        <dbReference type="Pfam" id="PF13439"/>
    </source>
</evidence>
<dbReference type="EMBL" id="CP059491">
    <property type="protein sequence ID" value="QMT02595.1"/>
    <property type="molecule type" value="Genomic_DNA"/>
</dbReference>
<keyword evidence="5" id="KW-1185">Reference proteome</keyword>
<dbReference type="InterPro" id="IPR028098">
    <property type="entry name" value="Glyco_trans_4-like_N"/>
</dbReference>
<dbReference type="Proteomes" id="UP000515663">
    <property type="component" value="Chromosome"/>
</dbReference>
<reference evidence="5" key="1">
    <citation type="submission" date="2020-07" db="EMBL/GenBank/DDBJ databases">
        <title>novel species isolated from the respiratory tract of Marmot.</title>
        <authorList>
            <person name="Zhang G."/>
        </authorList>
    </citation>
    <scope>NUCLEOTIDE SEQUENCE [LARGE SCALE GENOMIC DNA]</scope>
    <source>
        <strain evidence="5">686</strain>
    </source>
</reference>
<dbReference type="Gene3D" id="3.40.50.2000">
    <property type="entry name" value="Glycogen Phosphorylase B"/>
    <property type="match status" value="2"/>
</dbReference>
<dbReference type="SUPFAM" id="SSF53756">
    <property type="entry name" value="UDP-Glycosyltransferase/glycogen phosphorylase"/>
    <property type="match status" value="1"/>
</dbReference>
<evidence type="ECO:0000313" key="5">
    <source>
        <dbReference type="Proteomes" id="UP000515663"/>
    </source>
</evidence>
<name>A0A7D7LX44_9ACTN</name>
<evidence type="ECO:0000256" key="1">
    <source>
        <dbReference type="ARBA" id="ARBA00022676"/>
    </source>
</evidence>
<dbReference type="KEGG" id="gji:H1R19_05445"/>
<accession>A0A7D7LX44</accession>
<keyword evidence="1" id="KW-0328">Glycosyltransferase</keyword>
<dbReference type="Pfam" id="PF13439">
    <property type="entry name" value="Glyco_transf_4"/>
    <property type="match status" value="1"/>
</dbReference>
<gene>
    <name evidence="4" type="ORF">H1R19_05445</name>
</gene>
<dbReference type="AlphaFoldDB" id="A0A7D7LX44"/>
<evidence type="ECO:0000313" key="4">
    <source>
        <dbReference type="EMBL" id="QMT02595.1"/>
    </source>
</evidence>
<feature type="domain" description="Glycosyltransferase subfamily 4-like N-terminal" evidence="3">
    <location>
        <begin position="16"/>
        <end position="168"/>
    </location>
</feature>
<evidence type="ECO:0000256" key="2">
    <source>
        <dbReference type="ARBA" id="ARBA00022679"/>
    </source>
</evidence>
<keyword evidence="2 4" id="KW-0808">Transferase</keyword>
<sequence length="378" mass="40466">MRILQVLTLLSRAGEFGGPATVAVNQCRALAERGHDVTLIAGSFDGPAMAPNVSGVRILTFTTRTLGAGPSFSRIVSPTMFRWIWSHAAEFDVAHIHLSRDFVTLPAALLLSRRDIPTHVQTHGMINPRPALPYQAIDRTLTIPAVRNAHTAFYLNDAELTKLRSAIGRGAQYAHLGNGVPLPERTGQVTASDDLPEVLFLARLHPRKRALTFARAAIALAPLFDARFTIIGPDEGDGAALDEILGYFGTTVDADVAGRITRMPAIPASDVPGRLARATVYVLPSVHEPLPMSVLEAMAAGLPVIVTDTCGFAGLVADADAGLVVDDTVGSLITALTTLLADPRRARDMGRRGRRAVEQHWGIASIAEELEKRYATAS</sequence>
<dbReference type="Pfam" id="PF13692">
    <property type="entry name" value="Glyco_trans_1_4"/>
    <property type="match status" value="1"/>
</dbReference>
<protein>
    <submittedName>
        <fullName evidence="4">Glycosyltransferase</fullName>
    </submittedName>
</protein>
<dbReference type="GO" id="GO:0016757">
    <property type="term" value="F:glycosyltransferase activity"/>
    <property type="evidence" value="ECO:0007669"/>
    <property type="project" value="UniProtKB-KW"/>
</dbReference>
<proteinExistence type="predicted"/>
<organism evidence="4 5">
    <name type="scientific">Gordonia jinghuaiqii</name>
    <dbReference type="NCBI Taxonomy" id="2758710"/>
    <lineage>
        <taxon>Bacteria</taxon>
        <taxon>Bacillati</taxon>
        <taxon>Actinomycetota</taxon>
        <taxon>Actinomycetes</taxon>
        <taxon>Mycobacteriales</taxon>
        <taxon>Gordoniaceae</taxon>
        <taxon>Gordonia</taxon>
    </lineage>
</organism>
<dbReference type="PANTHER" id="PTHR12526">
    <property type="entry name" value="GLYCOSYLTRANSFERASE"/>
    <property type="match status" value="1"/>
</dbReference>